<dbReference type="Proteomes" id="UP000784294">
    <property type="component" value="Unassembled WGS sequence"/>
</dbReference>
<evidence type="ECO:0000313" key="3">
    <source>
        <dbReference type="Proteomes" id="UP000784294"/>
    </source>
</evidence>
<reference evidence="2" key="1">
    <citation type="submission" date="2018-11" db="EMBL/GenBank/DDBJ databases">
        <authorList>
            <consortium name="Pathogen Informatics"/>
        </authorList>
    </citation>
    <scope>NUCLEOTIDE SEQUENCE</scope>
</reference>
<gene>
    <name evidence="2" type="ORF">PXEA_LOCUS21943</name>
</gene>
<sequence length="79" mass="8616">MLLDSRRTANGEPPSAPLKYQPKPRGLDLLRAHLKLPRGRPIFGGLRLLGQSVEATSGLANKSKSHSAVSYADQMEYSL</sequence>
<evidence type="ECO:0000256" key="1">
    <source>
        <dbReference type="SAM" id="MobiDB-lite"/>
    </source>
</evidence>
<feature type="region of interest" description="Disordered" evidence="1">
    <location>
        <begin position="1"/>
        <end position="23"/>
    </location>
</feature>
<protein>
    <submittedName>
        <fullName evidence="2">Uncharacterized protein</fullName>
    </submittedName>
</protein>
<organism evidence="2 3">
    <name type="scientific">Protopolystoma xenopodis</name>
    <dbReference type="NCBI Taxonomy" id="117903"/>
    <lineage>
        <taxon>Eukaryota</taxon>
        <taxon>Metazoa</taxon>
        <taxon>Spiralia</taxon>
        <taxon>Lophotrochozoa</taxon>
        <taxon>Platyhelminthes</taxon>
        <taxon>Monogenea</taxon>
        <taxon>Polyopisthocotylea</taxon>
        <taxon>Polystomatidea</taxon>
        <taxon>Polystomatidae</taxon>
        <taxon>Protopolystoma</taxon>
    </lineage>
</organism>
<accession>A0A448X5C1</accession>
<dbReference type="AlphaFoldDB" id="A0A448X5C1"/>
<evidence type="ECO:0000313" key="2">
    <source>
        <dbReference type="EMBL" id="VEL28503.1"/>
    </source>
</evidence>
<keyword evidence="3" id="KW-1185">Reference proteome</keyword>
<proteinExistence type="predicted"/>
<comment type="caution">
    <text evidence="2">The sequence shown here is derived from an EMBL/GenBank/DDBJ whole genome shotgun (WGS) entry which is preliminary data.</text>
</comment>
<dbReference type="EMBL" id="CAAALY010095539">
    <property type="protein sequence ID" value="VEL28503.1"/>
    <property type="molecule type" value="Genomic_DNA"/>
</dbReference>
<name>A0A448X5C1_9PLAT</name>